<proteinExistence type="predicted"/>
<name>A0A9P6UA16_9FUNG</name>
<gene>
    <name evidence="2" type="ORF">DFQ27_009148</name>
</gene>
<dbReference type="OrthoDB" id="2432533at2759"/>
<dbReference type="InterPro" id="IPR032675">
    <property type="entry name" value="LRR_dom_sf"/>
</dbReference>
<dbReference type="Gene3D" id="3.80.10.10">
    <property type="entry name" value="Ribonuclease Inhibitor"/>
    <property type="match status" value="1"/>
</dbReference>
<evidence type="ECO:0000313" key="2">
    <source>
        <dbReference type="EMBL" id="KAG0267128.1"/>
    </source>
</evidence>
<feature type="region of interest" description="Disordered" evidence="1">
    <location>
        <begin position="651"/>
        <end position="678"/>
    </location>
</feature>
<comment type="caution">
    <text evidence="2">The sequence shown here is derived from an EMBL/GenBank/DDBJ whole genome shotgun (WGS) entry which is preliminary data.</text>
</comment>
<sequence>MPFFVVLGSLRRGRTLKKPPGQTAQSLFQSPLHPPLSPQQHRALDIPEIVEAILSYVVAIPLLSISDVIQVGRDDRRALKNRQALRVCKLWYTIGCQLLAHNLEWSNTKPVDAEWMEELTCYRRLVCHFETTTYTDKGSNKVILEENWNVLSRRLQEILADSTSHGLCQEVSPRRRYGKFANELCIRGHFKFQNHLASLLSMPRLCQSITMLDLHFNNFDVIDPTLFFYGTLSNTTTVPIMPLPNLRHLYLHKVFIVGIDRHWKLLEPSNLCSLSLENVRVQRLQLLNLLNNLCGPKLMHLRLKSIFIPDTTPILHHGSYMGGIPFRTVTNLTMKCPHLESLEVDRSTTVQMMEGAWMLTTGFPKAQVLRIDNWNFYYRWITHSAASTATTAKTTHTTTTHHPSSFSSSISSAPTFSSSSSSSSSPNKAANTVEKAKERVLTRLEIQGPDTISSTKCAVQEFREFMHDPIKCQHLLELTALHVDIRVDLLTQHIPWQCRHLQVLHLGFSAPTPTSTATTPQSDARANSEAKATSRRIFGFITTTFPNLRHLVLRGPVSISETIGGFCFLSRLQSLETVTLRASTVSLWGNGKLKKTPMIPTGMEEPRWMLSDVKVMDKMRKSGSLRQCRALAELDPFDGFFGTVDGKEMLWPSSNSNSGSNDIITEKEGEEDNVEDAHNTNRRVQGRPVEPLPIEGCCWDRMQSIRLELTDVSLLDQAPISTSLEMMRGLRPDIHFSACHVSP</sequence>
<accession>A0A9P6UA16</accession>
<reference evidence="2" key="1">
    <citation type="journal article" date="2020" name="Fungal Divers.">
        <title>Resolving the Mortierellaceae phylogeny through synthesis of multi-gene phylogenetics and phylogenomics.</title>
        <authorList>
            <person name="Vandepol N."/>
            <person name="Liber J."/>
            <person name="Desiro A."/>
            <person name="Na H."/>
            <person name="Kennedy M."/>
            <person name="Barry K."/>
            <person name="Grigoriev I.V."/>
            <person name="Miller A.N."/>
            <person name="O'Donnell K."/>
            <person name="Stajich J.E."/>
            <person name="Bonito G."/>
        </authorList>
    </citation>
    <scope>NUCLEOTIDE SEQUENCE</scope>
    <source>
        <strain evidence="2">BC1065</strain>
    </source>
</reference>
<evidence type="ECO:0008006" key="4">
    <source>
        <dbReference type="Google" id="ProtNLM"/>
    </source>
</evidence>
<dbReference type="Proteomes" id="UP000807716">
    <property type="component" value="Unassembled WGS sequence"/>
</dbReference>
<dbReference type="SUPFAM" id="SSF52047">
    <property type="entry name" value="RNI-like"/>
    <property type="match status" value="1"/>
</dbReference>
<protein>
    <recommendedName>
        <fullName evidence="4">F-box domain-containing protein</fullName>
    </recommendedName>
</protein>
<keyword evidence="3" id="KW-1185">Reference proteome</keyword>
<dbReference type="EMBL" id="JAAAJB010000081">
    <property type="protein sequence ID" value="KAG0267128.1"/>
    <property type="molecule type" value="Genomic_DNA"/>
</dbReference>
<evidence type="ECO:0000256" key="1">
    <source>
        <dbReference type="SAM" id="MobiDB-lite"/>
    </source>
</evidence>
<dbReference type="AlphaFoldDB" id="A0A9P6UA16"/>
<evidence type="ECO:0000313" key="3">
    <source>
        <dbReference type="Proteomes" id="UP000807716"/>
    </source>
</evidence>
<organism evidence="2 3">
    <name type="scientific">Actinomortierella ambigua</name>
    <dbReference type="NCBI Taxonomy" id="1343610"/>
    <lineage>
        <taxon>Eukaryota</taxon>
        <taxon>Fungi</taxon>
        <taxon>Fungi incertae sedis</taxon>
        <taxon>Mucoromycota</taxon>
        <taxon>Mortierellomycotina</taxon>
        <taxon>Mortierellomycetes</taxon>
        <taxon>Mortierellales</taxon>
        <taxon>Mortierellaceae</taxon>
        <taxon>Actinomortierella</taxon>
    </lineage>
</organism>